<protein>
    <submittedName>
        <fullName evidence="2">TIGR02206 family membrane protein</fullName>
    </submittedName>
</protein>
<sequence length="240" mass="26392">MTGEEAAPFVVFGPSHQIVLGLIVVVPLVLSALVKLTRSVTLSRAISWSFVAAIVGAWIAWYVVFTRQGWIDLGNALPLDLCSWAAIATVVALITGNQKAYELAWFWAMAGTVQGIVTPDIPDDFPAFRFIEFSTFHGGIIAGVLFLTLGRGMRVYQRSIPRVIGWSLIYMAVAGIADWVLKVNYGFLRAKPGHASLYDLMPVWPWYIPVVVALALIAVLICYLPFAVADAVVWLKRKRA</sequence>
<keyword evidence="3" id="KW-1185">Reference proteome</keyword>
<keyword evidence="1" id="KW-1133">Transmembrane helix</keyword>
<dbReference type="RefSeq" id="WP_166933234.1">
    <property type="nucleotide sequence ID" value="NZ_BAAADD010000003.1"/>
</dbReference>
<feature type="transmembrane region" description="Helical" evidence="1">
    <location>
        <begin position="15"/>
        <end position="34"/>
    </location>
</feature>
<evidence type="ECO:0000313" key="3">
    <source>
        <dbReference type="Proteomes" id="UP001499951"/>
    </source>
</evidence>
<feature type="transmembrane region" description="Helical" evidence="1">
    <location>
        <begin position="163"/>
        <end position="181"/>
    </location>
</feature>
<dbReference type="NCBIfam" id="TIGR02206">
    <property type="entry name" value="intg_mem_TP0381"/>
    <property type="match status" value="1"/>
</dbReference>
<keyword evidence="1" id="KW-0812">Transmembrane</keyword>
<organism evidence="2 3">
    <name type="scientific">Rhizomicrobium electricum</name>
    <dbReference type="NCBI Taxonomy" id="480070"/>
    <lineage>
        <taxon>Bacteria</taxon>
        <taxon>Pseudomonadati</taxon>
        <taxon>Pseudomonadota</taxon>
        <taxon>Alphaproteobacteria</taxon>
        <taxon>Micropepsales</taxon>
        <taxon>Micropepsaceae</taxon>
        <taxon>Rhizomicrobium</taxon>
    </lineage>
</organism>
<name>A0ABP3PFF0_9PROT</name>
<evidence type="ECO:0000256" key="1">
    <source>
        <dbReference type="SAM" id="Phobius"/>
    </source>
</evidence>
<gene>
    <name evidence="2" type="ORF">GCM10008942_13500</name>
</gene>
<feature type="transmembrane region" description="Helical" evidence="1">
    <location>
        <begin position="46"/>
        <end position="64"/>
    </location>
</feature>
<feature type="transmembrane region" description="Helical" evidence="1">
    <location>
        <begin position="127"/>
        <end position="151"/>
    </location>
</feature>
<reference evidence="3" key="1">
    <citation type="journal article" date="2019" name="Int. J. Syst. Evol. Microbiol.">
        <title>The Global Catalogue of Microorganisms (GCM) 10K type strain sequencing project: providing services to taxonomists for standard genome sequencing and annotation.</title>
        <authorList>
            <consortium name="The Broad Institute Genomics Platform"/>
            <consortium name="The Broad Institute Genome Sequencing Center for Infectious Disease"/>
            <person name="Wu L."/>
            <person name="Ma J."/>
        </authorList>
    </citation>
    <scope>NUCLEOTIDE SEQUENCE [LARGE SCALE GENOMIC DNA]</scope>
    <source>
        <strain evidence="3">JCM 15089</strain>
    </source>
</reference>
<feature type="transmembrane region" description="Helical" evidence="1">
    <location>
        <begin position="76"/>
        <end position="96"/>
    </location>
</feature>
<feature type="transmembrane region" description="Helical" evidence="1">
    <location>
        <begin position="103"/>
        <end position="121"/>
    </location>
</feature>
<feature type="transmembrane region" description="Helical" evidence="1">
    <location>
        <begin position="206"/>
        <end position="235"/>
    </location>
</feature>
<dbReference type="InterPro" id="IPR011737">
    <property type="entry name" value="CHP02206_TP0381"/>
</dbReference>
<dbReference type="Proteomes" id="UP001499951">
    <property type="component" value="Unassembled WGS sequence"/>
</dbReference>
<keyword evidence="1" id="KW-0472">Membrane</keyword>
<dbReference type="EMBL" id="BAAADD010000003">
    <property type="protein sequence ID" value="GAA0566369.1"/>
    <property type="molecule type" value="Genomic_DNA"/>
</dbReference>
<comment type="caution">
    <text evidence="2">The sequence shown here is derived from an EMBL/GenBank/DDBJ whole genome shotgun (WGS) entry which is preliminary data.</text>
</comment>
<dbReference type="Pfam" id="PF14808">
    <property type="entry name" value="TMEM164"/>
    <property type="match status" value="1"/>
</dbReference>
<accession>A0ABP3PFF0</accession>
<evidence type="ECO:0000313" key="2">
    <source>
        <dbReference type="EMBL" id="GAA0566369.1"/>
    </source>
</evidence>
<proteinExistence type="predicted"/>